<feature type="compositionally biased region" description="Polar residues" evidence="1">
    <location>
        <begin position="509"/>
        <end position="521"/>
    </location>
</feature>
<feature type="compositionally biased region" description="Polar residues" evidence="1">
    <location>
        <begin position="12"/>
        <end position="24"/>
    </location>
</feature>
<feature type="compositionally biased region" description="Basic and acidic residues" evidence="1">
    <location>
        <begin position="46"/>
        <end position="56"/>
    </location>
</feature>
<proteinExistence type="predicted"/>
<feature type="compositionally biased region" description="Polar residues" evidence="1">
    <location>
        <begin position="215"/>
        <end position="227"/>
    </location>
</feature>
<feature type="compositionally biased region" description="Basic and acidic residues" evidence="1">
    <location>
        <begin position="121"/>
        <end position="135"/>
    </location>
</feature>
<sequence>MDASQRPDINELLTQGFFTTSRAKSPSKSSFEPPSRPGPSPSYLYAKHEPTYERSGSRGRRRQPPRPFVEDEVVSLARETLASSTPPSYDPPLRGIIDQIPIILEADVTKTEAARLQTDSVCKEIDKEENTERRFVVVPKSNTQSSGSSEDDRRHRKESRRKDTSRAANTDDRKRRDERKKSRSPPPLERRRSRQDLPSLQTKLPRSIPPPYRRSASSFAKSPNDNEVTPKATAAPTKASGGEYFLSPDMLRRRDCESRKDCVSSSASVPRYATSEGYGSRNGSTSGYRSPSYSGTPITDPRDSRPPDSPRSRRNTNEGKPRPRNLPKEYASGKMERRNSNYSNYSKRSTEDSTKSNRPNVYYTSSDDELADSDSDEEMKRRQVESQRKRMPMERHNSSKSNRSSYDGKGSSTIKSPKVSPKQVPIADDLERTQTFPRSFSKRPSSRPVSPHSAIQLTPTGDKLNSFDTFPTRSASVKASSNTPKQQFTPYPTTSTMPIPIPVKVNLQSSGETQKSPSTTYQEDKFNPKPSWQPGSFQPPQNLEKPVGSYRRFSEDVEKGSIAPLPACPRMSHTRGCNDWLTLPNCPSFNICPSCYQAIIARTEFARHFVAAAPRPPDASVQCDFGSSPWYRIAWLLTLKEKRRDLQLFYGLADVAASEPPCLGKQEGIRKWHSIIDHKTGAPVYNFDVCYNCVRSIETLLPVMKGALIRNDKNGGSLRICDLSVDSKRFVKYFDALEVTADRANRYDEEPDLRDLASLARRFGRFSECEKDKDRIDKKWYMITQLPEFTVCEECYEEVVWPEVDERKAIPLMFQKNMVRLPVGSCQLYSPKMRGIHRIAVTADDYKLLASKVRERKMVEKAYKANVAEVRRQAVLNPAAAGQELRRLEEEWRRWE</sequence>
<feature type="compositionally biased region" description="Basic and acidic residues" evidence="1">
    <location>
        <begin position="250"/>
        <end position="262"/>
    </location>
</feature>
<feature type="region of interest" description="Disordered" evidence="1">
    <location>
        <begin position="116"/>
        <end position="497"/>
    </location>
</feature>
<dbReference type="AlphaFoldDB" id="A0A9N9Q5W8"/>
<accession>A0A9N9Q5W8</accession>
<feature type="region of interest" description="Disordered" evidence="1">
    <location>
        <begin position="509"/>
        <end position="546"/>
    </location>
</feature>
<evidence type="ECO:0000256" key="1">
    <source>
        <dbReference type="SAM" id="MobiDB-lite"/>
    </source>
</evidence>
<gene>
    <name evidence="2" type="ORF">HYALB_00000481</name>
</gene>
<feature type="compositionally biased region" description="Basic and acidic residues" evidence="1">
    <location>
        <begin position="378"/>
        <end position="397"/>
    </location>
</feature>
<feature type="compositionally biased region" description="Low complexity" evidence="1">
    <location>
        <begin position="229"/>
        <end position="239"/>
    </location>
</feature>
<feature type="compositionally biased region" description="Polar residues" evidence="1">
    <location>
        <begin position="281"/>
        <end position="297"/>
    </location>
</feature>
<keyword evidence="3" id="KW-1185">Reference proteome</keyword>
<dbReference type="Proteomes" id="UP000701801">
    <property type="component" value="Unassembled WGS sequence"/>
</dbReference>
<feature type="compositionally biased region" description="Polar residues" evidence="1">
    <location>
        <begin position="466"/>
        <end position="497"/>
    </location>
</feature>
<dbReference type="EMBL" id="CAJVRM010000116">
    <property type="protein sequence ID" value="CAG8974866.1"/>
    <property type="molecule type" value="Genomic_DNA"/>
</dbReference>
<evidence type="ECO:0000313" key="3">
    <source>
        <dbReference type="Proteomes" id="UP000701801"/>
    </source>
</evidence>
<dbReference type="OrthoDB" id="10259785at2759"/>
<evidence type="ECO:0000313" key="2">
    <source>
        <dbReference type="EMBL" id="CAG8974866.1"/>
    </source>
</evidence>
<protein>
    <submittedName>
        <fullName evidence="2">Uncharacterized protein</fullName>
    </submittedName>
</protein>
<comment type="caution">
    <text evidence="2">The sequence shown here is derived from an EMBL/GenBank/DDBJ whole genome shotgun (WGS) entry which is preliminary data.</text>
</comment>
<feature type="compositionally biased region" description="Basic and acidic residues" evidence="1">
    <location>
        <begin position="160"/>
        <end position="175"/>
    </location>
</feature>
<feature type="compositionally biased region" description="Basic and acidic residues" evidence="1">
    <location>
        <begin position="300"/>
        <end position="321"/>
    </location>
</feature>
<reference evidence="2" key="1">
    <citation type="submission" date="2021-07" db="EMBL/GenBank/DDBJ databases">
        <authorList>
            <person name="Durling M."/>
        </authorList>
    </citation>
    <scope>NUCLEOTIDE SEQUENCE</scope>
</reference>
<organism evidence="2 3">
    <name type="scientific">Hymenoscyphus albidus</name>
    <dbReference type="NCBI Taxonomy" id="595503"/>
    <lineage>
        <taxon>Eukaryota</taxon>
        <taxon>Fungi</taxon>
        <taxon>Dikarya</taxon>
        <taxon>Ascomycota</taxon>
        <taxon>Pezizomycotina</taxon>
        <taxon>Leotiomycetes</taxon>
        <taxon>Helotiales</taxon>
        <taxon>Helotiaceae</taxon>
        <taxon>Hymenoscyphus</taxon>
    </lineage>
</organism>
<feature type="region of interest" description="Disordered" evidence="1">
    <location>
        <begin position="1"/>
        <end position="68"/>
    </location>
</feature>
<feature type="compositionally biased region" description="Polar residues" evidence="1">
    <location>
        <begin position="399"/>
        <end position="415"/>
    </location>
</feature>
<name>A0A9N9Q5W8_9HELO</name>
<feature type="compositionally biased region" description="Acidic residues" evidence="1">
    <location>
        <begin position="366"/>
        <end position="377"/>
    </location>
</feature>